<keyword evidence="4" id="KW-1185">Reference proteome</keyword>
<organism evidence="3 4">
    <name type="scientific">Dysgonomonas macrotermitis</name>
    <dbReference type="NCBI Taxonomy" id="1346286"/>
    <lineage>
        <taxon>Bacteria</taxon>
        <taxon>Pseudomonadati</taxon>
        <taxon>Bacteroidota</taxon>
        <taxon>Bacteroidia</taxon>
        <taxon>Bacteroidales</taxon>
        <taxon>Dysgonomonadaceae</taxon>
        <taxon>Dysgonomonas</taxon>
    </lineage>
</organism>
<feature type="domain" description="Fe-S metabolism associated" evidence="2">
    <location>
        <begin position="18"/>
        <end position="136"/>
    </location>
</feature>
<evidence type="ECO:0000313" key="3">
    <source>
        <dbReference type="EMBL" id="SHG10682.1"/>
    </source>
</evidence>
<accession>A0A1M5H4N3</accession>
<dbReference type="Gene3D" id="3.90.1010.10">
    <property type="match status" value="1"/>
</dbReference>
<reference evidence="4" key="1">
    <citation type="submission" date="2016-11" db="EMBL/GenBank/DDBJ databases">
        <authorList>
            <person name="Varghese N."/>
            <person name="Submissions S."/>
        </authorList>
    </citation>
    <scope>NUCLEOTIDE SEQUENCE [LARGE SCALE GENOMIC DNA]</scope>
    <source>
        <strain evidence="4">DSM 27370</strain>
    </source>
</reference>
<dbReference type="Proteomes" id="UP000184480">
    <property type="component" value="Unassembled WGS sequence"/>
</dbReference>
<evidence type="ECO:0000256" key="1">
    <source>
        <dbReference type="ARBA" id="ARBA00010282"/>
    </source>
</evidence>
<dbReference type="STRING" id="1346286.SAMN05444362_11580"/>
<dbReference type="OrthoDB" id="9799320at2"/>
<dbReference type="Pfam" id="PF02657">
    <property type="entry name" value="SufE"/>
    <property type="match status" value="1"/>
</dbReference>
<dbReference type="EMBL" id="FQUC01000015">
    <property type="protein sequence ID" value="SHG10682.1"/>
    <property type="molecule type" value="Genomic_DNA"/>
</dbReference>
<dbReference type="PANTHER" id="PTHR43597:SF5">
    <property type="entry name" value="SUFE-LIKE PROTEIN 2, CHLOROPLASTIC"/>
    <property type="match status" value="1"/>
</dbReference>
<name>A0A1M5H4N3_9BACT</name>
<dbReference type="RefSeq" id="WP_062183175.1">
    <property type="nucleotide sequence ID" value="NZ_BBXL01000020.1"/>
</dbReference>
<dbReference type="InterPro" id="IPR003808">
    <property type="entry name" value="Fe-S_metab-assoc_dom"/>
</dbReference>
<comment type="similarity">
    <text evidence="1">Belongs to the SufE family.</text>
</comment>
<dbReference type="SUPFAM" id="SSF82649">
    <property type="entry name" value="SufE/NifU"/>
    <property type="match status" value="1"/>
</dbReference>
<evidence type="ECO:0000259" key="2">
    <source>
        <dbReference type="Pfam" id="PF02657"/>
    </source>
</evidence>
<evidence type="ECO:0000313" key="4">
    <source>
        <dbReference type="Proteomes" id="UP000184480"/>
    </source>
</evidence>
<dbReference type="AlphaFoldDB" id="A0A1M5H4N3"/>
<protein>
    <submittedName>
        <fullName evidence="3">Cysteine desulfuration protein SufE</fullName>
    </submittedName>
</protein>
<proteinExistence type="inferred from homology"/>
<sequence length="147" mass="16892">MEKQLNLPSVNDIQDEIIEEFSVFDDWMDKYALLIELGNSLEPLDEKYRIESNLIQGCQSRVWVQADYVDGRIYFKAESDAVIVKGIIALLIKVLSNRTPDEIIDADLYFVERIGLNEHLSPTRSNGLVSMIKQIRFYAMAYKAKNG</sequence>
<dbReference type="PANTHER" id="PTHR43597">
    <property type="entry name" value="SULFUR ACCEPTOR PROTEIN CSDE"/>
    <property type="match status" value="1"/>
</dbReference>
<gene>
    <name evidence="3" type="ORF">SAMN05444362_11580</name>
</gene>